<dbReference type="InterPro" id="IPR010559">
    <property type="entry name" value="Sig_transdc_His_kin_internal"/>
</dbReference>
<evidence type="ECO:0000256" key="1">
    <source>
        <dbReference type="SAM" id="Phobius"/>
    </source>
</evidence>
<evidence type="ECO:0000259" key="2">
    <source>
        <dbReference type="Pfam" id="PF06580"/>
    </source>
</evidence>
<dbReference type="InterPro" id="IPR036890">
    <property type="entry name" value="HATPase_C_sf"/>
</dbReference>
<feature type="transmembrane region" description="Helical" evidence="1">
    <location>
        <begin position="95"/>
        <end position="116"/>
    </location>
</feature>
<reference evidence="3 4" key="1">
    <citation type="submission" date="2022-06" db="EMBL/GenBank/DDBJ databases">
        <authorList>
            <person name="Xuan X."/>
        </authorList>
    </citation>
    <scope>NUCLEOTIDE SEQUENCE [LARGE SCALE GENOMIC DNA]</scope>
    <source>
        <strain evidence="3 4">2V75</strain>
    </source>
</reference>
<dbReference type="GO" id="GO:0016301">
    <property type="term" value="F:kinase activity"/>
    <property type="evidence" value="ECO:0007669"/>
    <property type="project" value="UniProtKB-KW"/>
</dbReference>
<proteinExistence type="predicted"/>
<dbReference type="EMBL" id="JAMXIB010000009">
    <property type="protein sequence ID" value="MCO5725412.1"/>
    <property type="molecule type" value="Genomic_DNA"/>
</dbReference>
<evidence type="ECO:0000313" key="4">
    <source>
        <dbReference type="Proteomes" id="UP001206312"/>
    </source>
</evidence>
<keyword evidence="3" id="KW-0418">Kinase</keyword>
<dbReference type="InterPro" id="IPR050640">
    <property type="entry name" value="Bact_2-comp_sensor_kinase"/>
</dbReference>
<accession>A0ABT1B0L4</accession>
<name>A0ABT1B0L4_9FLAO</name>
<evidence type="ECO:0000313" key="3">
    <source>
        <dbReference type="EMBL" id="MCO5725412.1"/>
    </source>
</evidence>
<keyword evidence="4" id="KW-1185">Reference proteome</keyword>
<dbReference type="PANTHER" id="PTHR34220">
    <property type="entry name" value="SENSOR HISTIDINE KINASE YPDA"/>
    <property type="match status" value="1"/>
</dbReference>
<feature type="domain" description="Signal transduction histidine kinase internal region" evidence="2">
    <location>
        <begin position="178"/>
        <end position="255"/>
    </location>
</feature>
<protein>
    <submittedName>
        <fullName evidence="3">Histidine kinase</fullName>
    </submittedName>
</protein>
<gene>
    <name evidence="3" type="ORF">NG653_11130</name>
</gene>
<feature type="transmembrane region" description="Helical" evidence="1">
    <location>
        <begin position="136"/>
        <end position="154"/>
    </location>
</feature>
<comment type="caution">
    <text evidence="3">The sequence shown here is derived from an EMBL/GenBank/DDBJ whole genome shotgun (WGS) entry which is preliminary data.</text>
</comment>
<keyword evidence="1" id="KW-1133">Transmembrane helix</keyword>
<dbReference type="RefSeq" id="WP_252741786.1">
    <property type="nucleotide sequence ID" value="NZ_JAMXIB010000009.1"/>
</dbReference>
<keyword evidence="1" id="KW-0812">Transmembrane</keyword>
<dbReference type="Proteomes" id="UP001206312">
    <property type="component" value="Unassembled WGS sequence"/>
</dbReference>
<dbReference type="PANTHER" id="PTHR34220:SF7">
    <property type="entry name" value="SENSOR HISTIDINE KINASE YPDA"/>
    <property type="match status" value="1"/>
</dbReference>
<feature type="transmembrane region" description="Helical" evidence="1">
    <location>
        <begin position="26"/>
        <end position="44"/>
    </location>
</feature>
<feature type="transmembrane region" description="Helical" evidence="1">
    <location>
        <begin position="64"/>
        <end position="83"/>
    </location>
</feature>
<keyword evidence="1" id="KW-0472">Membrane</keyword>
<keyword evidence="3" id="KW-0808">Transferase</keyword>
<organism evidence="3 4">
    <name type="scientific">Robiginitalea marina</name>
    <dbReference type="NCBI Taxonomy" id="2954105"/>
    <lineage>
        <taxon>Bacteria</taxon>
        <taxon>Pseudomonadati</taxon>
        <taxon>Bacteroidota</taxon>
        <taxon>Flavobacteriia</taxon>
        <taxon>Flavobacteriales</taxon>
        <taxon>Flavobacteriaceae</taxon>
        <taxon>Robiginitalea</taxon>
    </lineage>
</organism>
<dbReference type="SUPFAM" id="SSF55874">
    <property type="entry name" value="ATPase domain of HSP90 chaperone/DNA topoisomerase II/histidine kinase"/>
    <property type="match status" value="1"/>
</dbReference>
<dbReference type="Pfam" id="PF06580">
    <property type="entry name" value="His_kinase"/>
    <property type="match status" value="1"/>
</dbReference>
<sequence length="360" mass="41960">MELSYLYRRANALKPMRAKPVKQETLVRISLLLALLVSLPRNLYLYNTISAGNLDFSGIWLADFIFRVAFLFGFSWTVLYLNANLAYTRVTLHPLWRYSALIVLNVALMVLTLFLWEWLHSFLMENELTHEDIGFLRFRYAILLLVLFFIARILRLQRDQQASLLINEKLKRENLKNELASLKTQVNPHFLFNSLNTLASLVRDNEEATNFVNKLSRMYRYILQSGESDLVTLEEEIKFLQNYIYLIKTRYRDRFEVDLAIAPDLYSATIPPLALQLLVENAVKHNEISETHPLRVRIYSEGDTLYVENPIHQRTSMPEQTGFGLANLRKRFAIIKKADIAISRVNDTFRVALPLKARSV</sequence>